<dbReference type="Gene3D" id="1.10.10.10">
    <property type="entry name" value="Winged helix-like DNA-binding domain superfamily/Winged helix DNA-binding domain"/>
    <property type="match status" value="1"/>
</dbReference>
<dbReference type="OrthoDB" id="7596001at2"/>
<sequence>MPIAVDEDQASAKSRIAAIRLALWTLRCMNNWRQNVGDYDSAMILIAVIAITAEKLTRQDVESELQTLDAAFPPERLTRCNISSIAAGTGLNRETTRRKVNALAAAGYLVRTADGGVEFAPGLLQAPSTLELVRTQLDGMARGANELIRDGILRLR</sequence>
<reference evidence="1 2" key="1">
    <citation type="submission" date="2019-03" db="EMBL/GenBank/DDBJ databases">
        <title>Genome sequence of Sphingomonas sp. 17J27-24.</title>
        <authorList>
            <person name="Kim M."/>
            <person name="Maeng S."/>
            <person name="Sathiyaraj S."/>
        </authorList>
    </citation>
    <scope>NUCLEOTIDE SEQUENCE [LARGE SCALE GENOMIC DNA]</scope>
    <source>
        <strain evidence="1 2">17J27-24</strain>
    </source>
</reference>
<dbReference type="Proteomes" id="UP000298213">
    <property type="component" value="Unassembled WGS sequence"/>
</dbReference>
<dbReference type="InterPro" id="IPR036388">
    <property type="entry name" value="WH-like_DNA-bd_sf"/>
</dbReference>
<organism evidence="1 2">
    <name type="scientific">Sphingomonas parva</name>
    <dbReference type="NCBI Taxonomy" id="2555898"/>
    <lineage>
        <taxon>Bacteria</taxon>
        <taxon>Pseudomonadati</taxon>
        <taxon>Pseudomonadota</taxon>
        <taxon>Alphaproteobacteria</taxon>
        <taxon>Sphingomonadales</taxon>
        <taxon>Sphingomonadaceae</taxon>
        <taxon>Sphingomonas</taxon>
    </lineage>
</organism>
<evidence type="ECO:0000313" key="1">
    <source>
        <dbReference type="EMBL" id="TFI56922.1"/>
    </source>
</evidence>
<keyword evidence="2" id="KW-1185">Reference proteome</keyword>
<dbReference type="EMBL" id="SPDV01000046">
    <property type="protein sequence ID" value="TFI56922.1"/>
    <property type="molecule type" value="Genomic_DNA"/>
</dbReference>
<dbReference type="RefSeq" id="WP_135089623.1">
    <property type="nucleotide sequence ID" value="NZ_SPDV01000046.1"/>
</dbReference>
<evidence type="ECO:0008006" key="3">
    <source>
        <dbReference type="Google" id="ProtNLM"/>
    </source>
</evidence>
<accession>A0A4Y8ZNS7</accession>
<comment type="caution">
    <text evidence="1">The sequence shown here is derived from an EMBL/GenBank/DDBJ whole genome shotgun (WGS) entry which is preliminary data.</text>
</comment>
<protein>
    <recommendedName>
        <fullName evidence="3">HTH iclR-type domain-containing protein</fullName>
    </recommendedName>
</protein>
<evidence type="ECO:0000313" key="2">
    <source>
        <dbReference type="Proteomes" id="UP000298213"/>
    </source>
</evidence>
<name>A0A4Y8ZNS7_9SPHN</name>
<proteinExistence type="predicted"/>
<gene>
    <name evidence="1" type="ORF">E2493_17810</name>
</gene>
<dbReference type="AlphaFoldDB" id="A0A4Y8ZNS7"/>